<dbReference type="AlphaFoldDB" id="A0A9W8ADU8"/>
<dbReference type="Pfam" id="PF13430">
    <property type="entry name" value="DUF4112"/>
    <property type="match status" value="1"/>
</dbReference>
<accession>A0A9W8ADU8</accession>
<dbReference type="PANTHER" id="PTHR35519:SF2">
    <property type="entry name" value="PH DOMAIN PROTEIN"/>
    <property type="match status" value="1"/>
</dbReference>
<feature type="transmembrane region" description="Helical" evidence="2">
    <location>
        <begin position="106"/>
        <end position="126"/>
    </location>
</feature>
<gene>
    <name evidence="3" type="ORF">IWQ60_004337</name>
</gene>
<evidence type="ECO:0000313" key="3">
    <source>
        <dbReference type="EMBL" id="KAJ1925794.1"/>
    </source>
</evidence>
<evidence type="ECO:0000256" key="1">
    <source>
        <dbReference type="SAM" id="MobiDB-lite"/>
    </source>
</evidence>
<dbReference type="OrthoDB" id="2103474at2759"/>
<comment type="caution">
    <text evidence="3">The sequence shown here is derived from an EMBL/GenBank/DDBJ whole genome shotgun (WGS) entry which is preliminary data.</text>
</comment>
<name>A0A9W8ADU8_9FUNG</name>
<dbReference type="PANTHER" id="PTHR35519">
    <property type="entry name" value="MEMBRANE PROTEINS"/>
    <property type="match status" value="1"/>
</dbReference>
<protein>
    <submittedName>
        <fullName evidence="3">Uncharacterized protein</fullName>
    </submittedName>
</protein>
<keyword evidence="2" id="KW-1133">Transmembrane helix</keyword>
<dbReference type="Proteomes" id="UP001150569">
    <property type="component" value="Unassembled WGS sequence"/>
</dbReference>
<keyword evidence="4" id="KW-1185">Reference proteome</keyword>
<reference evidence="3" key="1">
    <citation type="submission" date="2022-07" db="EMBL/GenBank/DDBJ databases">
        <title>Phylogenomic reconstructions and comparative analyses of Kickxellomycotina fungi.</title>
        <authorList>
            <person name="Reynolds N.K."/>
            <person name="Stajich J.E."/>
            <person name="Barry K."/>
            <person name="Grigoriev I.V."/>
            <person name="Crous P."/>
            <person name="Smith M.E."/>
        </authorList>
    </citation>
    <scope>NUCLEOTIDE SEQUENCE</scope>
    <source>
        <strain evidence="3">RSA 861</strain>
    </source>
</reference>
<dbReference type="InterPro" id="IPR025187">
    <property type="entry name" value="DUF4112"/>
</dbReference>
<sequence length="259" mass="28250">MTTYYPNNVGRPVPPTPDQVAASHTPYKRPVPPTPLERANSTAYSTAPSTLVSHGQTTVVDLYNQLNEATGFNPEVFRVKREKMEKTAQLMDAIPGLPVKVGLDGLIGLLPVGGDAINSAIALYIINLARQAGVPKSYRNKMIRNAAVNGLGGLVPLLGDVFAIIYRANIKNLELLDKWAKEVRLERARQWRLLAAQHPHLRLGSQPVPESLEDAKYLDQCIAAGIPFEVTGSSAAKARGKWKFWGKKPQNERVASAPA</sequence>
<keyword evidence="2" id="KW-0812">Transmembrane</keyword>
<proteinExistence type="predicted"/>
<feature type="region of interest" description="Disordered" evidence="1">
    <location>
        <begin position="1"/>
        <end position="41"/>
    </location>
</feature>
<organism evidence="3 4">
    <name type="scientific">Tieghemiomyces parasiticus</name>
    <dbReference type="NCBI Taxonomy" id="78921"/>
    <lineage>
        <taxon>Eukaryota</taxon>
        <taxon>Fungi</taxon>
        <taxon>Fungi incertae sedis</taxon>
        <taxon>Zoopagomycota</taxon>
        <taxon>Kickxellomycotina</taxon>
        <taxon>Dimargaritomycetes</taxon>
        <taxon>Dimargaritales</taxon>
        <taxon>Dimargaritaceae</taxon>
        <taxon>Tieghemiomyces</taxon>
    </lineage>
</organism>
<keyword evidence="2" id="KW-0472">Membrane</keyword>
<dbReference type="EMBL" id="JANBPT010000207">
    <property type="protein sequence ID" value="KAJ1925794.1"/>
    <property type="molecule type" value="Genomic_DNA"/>
</dbReference>
<feature type="transmembrane region" description="Helical" evidence="2">
    <location>
        <begin position="146"/>
        <end position="166"/>
    </location>
</feature>
<evidence type="ECO:0000256" key="2">
    <source>
        <dbReference type="SAM" id="Phobius"/>
    </source>
</evidence>
<evidence type="ECO:0000313" key="4">
    <source>
        <dbReference type="Proteomes" id="UP001150569"/>
    </source>
</evidence>